<dbReference type="AlphaFoldDB" id="A0A918FU81"/>
<reference evidence="1" key="2">
    <citation type="submission" date="2020-09" db="EMBL/GenBank/DDBJ databases">
        <authorList>
            <person name="Sun Q."/>
            <person name="Ohkuma M."/>
        </authorList>
    </citation>
    <scope>NUCLEOTIDE SEQUENCE</scope>
    <source>
        <strain evidence="1">JCM 4386</strain>
    </source>
</reference>
<protein>
    <submittedName>
        <fullName evidence="1">Uncharacterized protein</fullName>
    </submittedName>
</protein>
<dbReference type="Proteomes" id="UP000606194">
    <property type="component" value="Unassembled WGS sequence"/>
</dbReference>
<dbReference type="InterPro" id="IPR046732">
    <property type="entry name" value="DUF6624"/>
</dbReference>
<dbReference type="Pfam" id="PF20329">
    <property type="entry name" value="DUF6624"/>
    <property type="match status" value="1"/>
</dbReference>
<gene>
    <name evidence="1" type="ORF">GCM10010269_20500</name>
</gene>
<dbReference type="EMBL" id="BMTL01000007">
    <property type="protein sequence ID" value="GGR81239.1"/>
    <property type="molecule type" value="Genomic_DNA"/>
</dbReference>
<proteinExistence type="predicted"/>
<organism evidence="1 2">
    <name type="scientific">Streptomyces humidus</name>
    <dbReference type="NCBI Taxonomy" id="52259"/>
    <lineage>
        <taxon>Bacteria</taxon>
        <taxon>Bacillati</taxon>
        <taxon>Actinomycetota</taxon>
        <taxon>Actinomycetes</taxon>
        <taxon>Kitasatosporales</taxon>
        <taxon>Streptomycetaceae</taxon>
        <taxon>Streptomyces</taxon>
    </lineage>
</organism>
<evidence type="ECO:0000313" key="1">
    <source>
        <dbReference type="EMBL" id="GGR81239.1"/>
    </source>
</evidence>
<comment type="caution">
    <text evidence="1">The sequence shown here is derived from an EMBL/GenBank/DDBJ whole genome shotgun (WGS) entry which is preliminary data.</text>
</comment>
<sequence length="216" mass="23777">MVGRTLQAGDTVSEPYESSPSHAAFAAELLSRVEITREQWRTPGPERVRMAADALAATQKAQQDNAVALHRIVESLRQWPGRRTVGQNACQAAVSIAVHCDHDPAFQQRLLRLLQVAVTAGEATRAQLAHLHDRCLVNARQPQLYGTQHWYRTDGQLQPHPIADLAQLDTRRAGADLPPYAEQARHLRERHGPLGSLSTTATADPIPFSLPERCAA</sequence>
<name>A0A918FU81_9ACTN</name>
<accession>A0A918FU81</accession>
<evidence type="ECO:0000313" key="2">
    <source>
        <dbReference type="Proteomes" id="UP000606194"/>
    </source>
</evidence>
<keyword evidence="2" id="KW-1185">Reference proteome</keyword>
<reference evidence="1" key="1">
    <citation type="journal article" date="2014" name="Int. J. Syst. Evol. Microbiol.">
        <title>Complete genome sequence of Corynebacterium casei LMG S-19264T (=DSM 44701T), isolated from a smear-ripened cheese.</title>
        <authorList>
            <consortium name="US DOE Joint Genome Institute (JGI-PGF)"/>
            <person name="Walter F."/>
            <person name="Albersmeier A."/>
            <person name="Kalinowski J."/>
            <person name="Ruckert C."/>
        </authorList>
    </citation>
    <scope>NUCLEOTIDE SEQUENCE</scope>
    <source>
        <strain evidence="1">JCM 4386</strain>
    </source>
</reference>